<feature type="transmembrane region" description="Helical" evidence="1">
    <location>
        <begin position="131"/>
        <end position="149"/>
    </location>
</feature>
<accession>A0ABD1QPW4</accession>
<evidence type="ECO:0000256" key="1">
    <source>
        <dbReference type="SAM" id="Phobius"/>
    </source>
</evidence>
<reference evidence="4" key="1">
    <citation type="submission" date="2024-07" db="EMBL/GenBank/DDBJ databases">
        <title>Two chromosome-level genome assemblies of Korean endemic species Abeliophyllum distichum and Forsythia ovata (Oleaceae).</title>
        <authorList>
            <person name="Jang H."/>
        </authorList>
    </citation>
    <scope>NUCLEOTIDE SEQUENCE [LARGE SCALE GENOMIC DNA]</scope>
</reference>
<dbReference type="Proteomes" id="UP001604277">
    <property type="component" value="Unassembled WGS sequence"/>
</dbReference>
<evidence type="ECO:0000313" key="4">
    <source>
        <dbReference type="Proteomes" id="UP001604277"/>
    </source>
</evidence>
<gene>
    <name evidence="3" type="ORF">Fot_47277</name>
</gene>
<keyword evidence="1" id="KW-0812">Transmembrane</keyword>
<keyword evidence="2" id="KW-0732">Signal</keyword>
<keyword evidence="1" id="KW-1133">Transmembrane helix</keyword>
<name>A0ABD1QPW4_9LAMI</name>
<keyword evidence="1" id="KW-0472">Membrane</keyword>
<dbReference type="AlphaFoldDB" id="A0ABD1QPW4"/>
<dbReference type="EMBL" id="JBFOLJ010000014">
    <property type="protein sequence ID" value="KAL2478263.1"/>
    <property type="molecule type" value="Genomic_DNA"/>
</dbReference>
<keyword evidence="4" id="KW-1185">Reference proteome</keyword>
<evidence type="ECO:0000313" key="3">
    <source>
        <dbReference type="EMBL" id="KAL2478263.1"/>
    </source>
</evidence>
<organism evidence="3 4">
    <name type="scientific">Forsythia ovata</name>
    <dbReference type="NCBI Taxonomy" id="205694"/>
    <lineage>
        <taxon>Eukaryota</taxon>
        <taxon>Viridiplantae</taxon>
        <taxon>Streptophyta</taxon>
        <taxon>Embryophyta</taxon>
        <taxon>Tracheophyta</taxon>
        <taxon>Spermatophyta</taxon>
        <taxon>Magnoliopsida</taxon>
        <taxon>eudicotyledons</taxon>
        <taxon>Gunneridae</taxon>
        <taxon>Pentapetalae</taxon>
        <taxon>asterids</taxon>
        <taxon>lamiids</taxon>
        <taxon>Lamiales</taxon>
        <taxon>Oleaceae</taxon>
        <taxon>Forsythieae</taxon>
        <taxon>Forsythia</taxon>
    </lineage>
</organism>
<feature type="chain" id="PRO_5044871674" evidence="2">
    <location>
        <begin position="22"/>
        <end position="151"/>
    </location>
</feature>
<evidence type="ECO:0000256" key="2">
    <source>
        <dbReference type="SAM" id="SignalP"/>
    </source>
</evidence>
<sequence length="151" mass="16994">MLMSLCIYKILLTILSSLEDAFETQLVNLAGELKCWIILVKLKCWTIFDCMEENMLTQLIDECDNEGTTSVQRDGGCSVHWENEVDTDPCEKADDVGKAPSDTLSIEEHLSGTLICRVDVLLLGEYRGHTSAFRIIFINLAILLIYLLGDF</sequence>
<protein>
    <submittedName>
        <fullName evidence="3">Uncharacterized protein</fullName>
    </submittedName>
</protein>
<feature type="signal peptide" evidence="2">
    <location>
        <begin position="1"/>
        <end position="21"/>
    </location>
</feature>
<proteinExistence type="predicted"/>
<comment type="caution">
    <text evidence="3">The sequence shown here is derived from an EMBL/GenBank/DDBJ whole genome shotgun (WGS) entry which is preliminary data.</text>
</comment>